<gene>
    <name evidence="2" type="ORF">BV102_00805</name>
</gene>
<evidence type="ECO:0000313" key="2">
    <source>
        <dbReference type="EMBL" id="PRJ61287.1"/>
    </source>
</evidence>
<dbReference type="GO" id="GO:0003677">
    <property type="term" value="F:DNA binding"/>
    <property type="evidence" value="ECO:0007669"/>
    <property type="project" value="InterPro"/>
</dbReference>
<dbReference type="RefSeq" id="WP_258172997.1">
    <property type="nucleotide sequence ID" value="NZ_NEBY01000202.1"/>
</dbReference>
<organism evidence="2 3">
    <name type="scientific">Haemophilus influenzae</name>
    <dbReference type="NCBI Taxonomy" id="727"/>
    <lineage>
        <taxon>Bacteria</taxon>
        <taxon>Pseudomonadati</taxon>
        <taxon>Pseudomonadota</taxon>
        <taxon>Gammaproteobacteria</taxon>
        <taxon>Pasteurellales</taxon>
        <taxon>Pasteurellaceae</taxon>
        <taxon>Haemophilus</taxon>
    </lineage>
</organism>
<reference evidence="2 3" key="1">
    <citation type="submission" date="2017-04" db="EMBL/GenBank/DDBJ databases">
        <title>Haemophilus influenzae in COPD genome sequencing project.</title>
        <authorList>
            <person name="Murphy T.F."/>
            <person name="Kong Y."/>
            <person name="Nadendla S."/>
            <person name="Tettelin H."/>
            <person name="Pettigrew M."/>
        </authorList>
    </citation>
    <scope>NUCLEOTIDE SEQUENCE [LARGE SCALE GENOMIC DNA]</scope>
    <source>
        <strain evidence="2 3">56P127H1</strain>
    </source>
</reference>
<dbReference type="EMBL" id="NEBY01000202">
    <property type="protein sequence ID" value="PRJ61287.1"/>
    <property type="molecule type" value="Genomic_DNA"/>
</dbReference>
<comment type="caution">
    <text evidence="2">The sequence shown here is derived from an EMBL/GenBank/DDBJ whole genome shotgun (WGS) entry which is preliminary data.</text>
</comment>
<dbReference type="Gene3D" id="1.10.260.40">
    <property type="entry name" value="lambda repressor-like DNA-binding domains"/>
    <property type="match status" value="1"/>
</dbReference>
<evidence type="ECO:0000259" key="1">
    <source>
        <dbReference type="Pfam" id="PF07022"/>
    </source>
</evidence>
<accession>A0A2S9RPV0</accession>
<dbReference type="Proteomes" id="UP000238532">
    <property type="component" value="Unassembled WGS sequence"/>
</dbReference>
<evidence type="ECO:0000313" key="3">
    <source>
        <dbReference type="Proteomes" id="UP000238532"/>
    </source>
</evidence>
<dbReference type="InterPro" id="IPR010744">
    <property type="entry name" value="Phage_CI_N"/>
</dbReference>
<sequence>MHFLSVELIIERMKNEVGLKNNKDLAEFLRVPASTLSNWKTKNSMPLEVIAEFAQKNNSDLNWLVFDQEKSSELASDARMALLAFNDLDDRKKLEAIAFMTGLKTSSPQTGAITQHVSGSKNNVVGNGHIRIEKNDA</sequence>
<dbReference type="GO" id="GO:0045892">
    <property type="term" value="P:negative regulation of DNA-templated transcription"/>
    <property type="evidence" value="ECO:0007669"/>
    <property type="project" value="InterPro"/>
</dbReference>
<dbReference type="AlphaFoldDB" id="A0A2S9RPV0"/>
<protein>
    <submittedName>
        <fullName evidence="2">Bacteriophage CI repressor helix-turn-helix domain protein</fullName>
    </submittedName>
</protein>
<dbReference type="InterPro" id="IPR010982">
    <property type="entry name" value="Lambda_DNA-bd_dom_sf"/>
</dbReference>
<name>A0A2S9RPV0_HAEIF</name>
<feature type="domain" description="Bacteriophage CI repressor N-terminal" evidence="1">
    <location>
        <begin position="9"/>
        <end position="70"/>
    </location>
</feature>
<proteinExistence type="predicted"/>
<dbReference type="Pfam" id="PF07022">
    <property type="entry name" value="Phage_CI_repr"/>
    <property type="match status" value="1"/>
</dbReference>